<dbReference type="InterPro" id="IPR001680">
    <property type="entry name" value="WD40_rpt"/>
</dbReference>
<feature type="compositionally biased region" description="Polar residues" evidence="4">
    <location>
        <begin position="879"/>
        <end position="888"/>
    </location>
</feature>
<dbReference type="InterPro" id="IPR015943">
    <property type="entry name" value="WD40/YVTN_repeat-like_dom_sf"/>
</dbReference>
<dbReference type="OrthoDB" id="338622at2759"/>
<evidence type="ECO:0000256" key="1">
    <source>
        <dbReference type="ARBA" id="ARBA00022574"/>
    </source>
</evidence>
<dbReference type="PANTHER" id="PTHR44099:SF4">
    <property type="entry name" value="RABCONNECTIN-3B, ISOFORM A"/>
    <property type="match status" value="1"/>
</dbReference>
<dbReference type="PANTHER" id="PTHR44099">
    <property type="entry name" value="RABCONNECTIN-3B, ISOFORM A"/>
    <property type="match status" value="1"/>
</dbReference>
<proteinExistence type="predicted"/>
<dbReference type="InterPro" id="IPR049916">
    <property type="entry name" value="WDR72-like"/>
</dbReference>
<accession>A0A7I8KHT7</accession>
<keyword evidence="6" id="KW-1185">Reference proteome</keyword>
<dbReference type="SUPFAM" id="SSF101908">
    <property type="entry name" value="Putative isomerase YbhE"/>
    <property type="match status" value="1"/>
</dbReference>
<dbReference type="SMART" id="SM00320">
    <property type="entry name" value="WD40"/>
    <property type="match status" value="4"/>
</dbReference>
<name>A0A7I8KHT7_SPIIN</name>
<keyword evidence="2" id="KW-0677">Repeat</keyword>
<dbReference type="PROSITE" id="PS50082">
    <property type="entry name" value="WD_REPEATS_2"/>
    <property type="match status" value="1"/>
</dbReference>
<evidence type="ECO:0000313" key="6">
    <source>
        <dbReference type="Proteomes" id="UP000663760"/>
    </source>
</evidence>
<feature type="repeat" description="WD" evidence="3">
    <location>
        <begin position="612"/>
        <end position="634"/>
    </location>
</feature>
<dbReference type="InterPro" id="IPR036322">
    <property type="entry name" value="WD40_repeat_dom_sf"/>
</dbReference>
<dbReference type="PROSITE" id="PS00678">
    <property type="entry name" value="WD_REPEATS_1"/>
    <property type="match status" value="1"/>
</dbReference>
<dbReference type="Gene3D" id="2.130.10.10">
    <property type="entry name" value="YVTN repeat-like/Quinoprotein amine dehydrogenase"/>
    <property type="match status" value="3"/>
</dbReference>
<evidence type="ECO:0000256" key="3">
    <source>
        <dbReference type="PROSITE-ProRule" id="PRU00221"/>
    </source>
</evidence>
<dbReference type="InterPro" id="IPR019775">
    <property type="entry name" value="WD40_repeat_CS"/>
</dbReference>
<protein>
    <submittedName>
        <fullName evidence="5">Uncharacterized protein</fullName>
    </submittedName>
</protein>
<keyword evidence="1 3" id="KW-0853">WD repeat</keyword>
<dbReference type="Pfam" id="PF00400">
    <property type="entry name" value="WD40"/>
    <property type="match status" value="2"/>
</dbReference>
<dbReference type="EMBL" id="LR746269">
    <property type="protein sequence ID" value="CAA7397379.1"/>
    <property type="molecule type" value="Genomic_DNA"/>
</dbReference>
<evidence type="ECO:0000256" key="4">
    <source>
        <dbReference type="SAM" id="MobiDB-lite"/>
    </source>
</evidence>
<dbReference type="Proteomes" id="UP000663760">
    <property type="component" value="Chromosome 6"/>
</dbReference>
<dbReference type="GO" id="GO:0005737">
    <property type="term" value="C:cytoplasm"/>
    <property type="evidence" value="ECO:0007669"/>
    <property type="project" value="TreeGrafter"/>
</dbReference>
<dbReference type="SUPFAM" id="SSF82171">
    <property type="entry name" value="DPP6 N-terminal domain-like"/>
    <property type="match status" value="1"/>
</dbReference>
<feature type="region of interest" description="Disordered" evidence="4">
    <location>
        <begin position="879"/>
        <end position="908"/>
    </location>
</feature>
<sequence>MKCHSVACVWSALPQHRVTAAAVLTDPPTLYTGGSDGSIVWWDITASESRQDVRPTAMLCGHTAAIADLAICTPLAVQGDDELRSSIVRSPVSSACYASLLSACIDGVLCVWSRGSGNCRRRRKLPPWAGTPCMVSSLPMSPRYVCISCYSADPPAYSSSSHPVGPLEGYDRGETGVERETHHRKASKCAVVIVDSYTLTIVRTVFHGGLSIGSLESMTIVPDLTDGRQDVVVIADALGKVQLMDLPTEHDQQGEGEVGGQKRSSSEAVTLALRESSLDAANAVSVAPHGNLLVLIYATHFIIKSLLDGDIVEETDLGNSSLCTQDPSGAHLSGCTFLQNEKHAARLESKDAEEGDANIFTVWSTNGAAIIFLVKHFVAGFSLKRLCEIPASSYPFNVNSHLHFCQFGCYLVRIESIPFDVSGSLLWRPHVTIWAISQQPHMHSDGSRELQSQLGTEASNDSVCPYLGLQLGEGFLPDDNFGWWASHSNMELSLGANINSEEGGFTGSSIQHDVGAVSYAMQNKRFVSSSMVLPEDFRAPFTVVYGFFSGEIEVIRLGNVFSNLNLADAPVSPNISMYSCERSFSGHTGAVLCLAAHKMVEASNNHSALHVLISGGMDGTVRIWDLDTGHTILVMHHHTAPVRQLILPPPWTYHPWSDCFLSVGEDDCVALSSLETLHVERMFPGHPCYPSLVAWDSARGYIACLCRNLPPLSDAVNYLYIWDVKTGARDRILRGTASLSMFDHFCLGINLRTNTGNTTSGITSAPSLLLSLNEDAKNPKTFGTSLHKTTLPSSSDGQRRIKDLTESDGPLANVSKVVISDFIYDNTGKSSGQVSAQGFGLNKKYPIKCTCPFPGILALEFDLLLLMSLCQTNWHSSQTNDDQDSVNFSEQEAKKSNSSQKASNDGTVILTEGHPREKLLEESLLRFSLSLLHLWDIDHEVDKLLVDEMNLCKPAPFVASGVLGDRGSLTLIFPALHGSLQLWKCSPEFSAMRSLTIVSLAQRMICSSHSSSEASSELAAFYTRKIVEKVPDIRPPLLQLLASFWQDPSEPVRMAARSLFHCAAPRSIPRTLFQHKVMQPTTSSNPASVAEDNSKSDEKYASTYGASDAVKDDDNEETSIIQWLESFEIQDWVSCVGGTAQDAMASQIIVAAALAVWYPSIVKPKVSKLVIERLLKLVMAMNDRYSSTAAELLAEGMDSTWKAHIGPDIPHLLGDVFFQIECLSSGSSNSATQNPAVTLNIRETLVDILLPSLAMVDISGFFKVIESQIWATSSDSPVHLVSLNTLIRVIRGSPKSLVPFIDKVVNYVLHTMDHGNSVLRKNCLNSSMATLREVARAFPMVALNERSSRLAVGDAIGDISGATIRVYDIESVTKIKILDASGPPGLPSLLAGGSNTVVAAVISALSFSPDGEGLVAFSEHGLTIRWWSLGTAWWEKLSRSSVPAQCTKLIFVPPWEGFSPSSTRSSIMASISRHHEQSTLQKTEPDEAESDSLKILLQNLDLSYQLSWTDGRKVSLTRHGQELGSFQL</sequence>
<reference evidence="5" key="1">
    <citation type="submission" date="2020-02" db="EMBL/GenBank/DDBJ databases">
        <authorList>
            <person name="Scholz U."/>
            <person name="Mascher M."/>
            <person name="Fiebig A."/>
        </authorList>
    </citation>
    <scope>NUCLEOTIDE SEQUENCE</scope>
</reference>
<gene>
    <name evidence="5" type="ORF">SI8410_06008044</name>
</gene>
<evidence type="ECO:0000256" key="2">
    <source>
        <dbReference type="ARBA" id="ARBA00022737"/>
    </source>
</evidence>
<organism evidence="5 6">
    <name type="scientific">Spirodela intermedia</name>
    <name type="common">Intermediate duckweed</name>
    <dbReference type="NCBI Taxonomy" id="51605"/>
    <lineage>
        <taxon>Eukaryota</taxon>
        <taxon>Viridiplantae</taxon>
        <taxon>Streptophyta</taxon>
        <taxon>Embryophyta</taxon>
        <taxon>Tracheophyta</taxon>
        <taxon>Spermatophyta</taxon>
        <taxon>Magnoliopsida</taxon>
        <taxon>Liliopsida</taxon>
        <taxon>Araceae</taxon>
        <taxon>Lemnoideae</taxon>
        <taxon>Spirodela</taxon>
    </lineage>
</organism>
<dbReference type="SUPFAM" id="SSF50978">
    <property type="entry name" value="WD40 repeat-like"/>
    <property type="match status" value="1"/>
</dbReference>
<dbReference type="InterPro" id="IPR016024">
    <property type="entry name" value="ARM-type_fold"/>
</dbReference>
<dbReference type="SUPFAM" id="SSF48371">
    <property type="entry name" value="ARM repeat"/>
    <property type="match status" value="1"/>
</dbReference>
<evidence type="ECO:0000313" key="5">
    <source>
        <dbReference type="EMBL" id="CAA7397379.1"/>
    </source>
</evidence>